<feature type="compositionally biased region" description="Pro residues" evidence="1">
    <location>
        <begin position="319"/>
        <end position="328"/>
    </location>
</feature>
<dbReference type="PANTHER" id="PTHR36587">
    <property type="entry name" value="EXPRESSION SITE-ASSOCIATED GENE 3 (ESAG3)-LIKE PROTEIN"/>
    <property type="match status" value="1"/>
</dbReference>
<keyword evidence="2" id="KW-0472">Membrane</keyword>
<proteinExistence type="predicted"/>
<evidence type="ECO:0000256" key="1">
    <source>
        <dbReference type="SAM" id="MobiDB-lite"/>
    </source>
</evidence>
<name>A0A0N1HGR9_9EURO</name>
<accession>A0A0N1HGR9</accession>
<evidence type="ECO:0000313" key="4">
    <source>
        <dbReference type="Proteomes" id="UP000038010"/>
    </source>
</evidence>
<sequence>MTVLALPQKRALRIAVVAGCIFVLILLSHVFYAPITPTGIKGQIRSTASRLRARPQYDPKKLHMLIPATSTNHHLCQLMTSAVVLGYPAPILLNWGGVEDADDYVQHLQKVEVVLSYVESLPEEQQDELVFMMDGFDAWFQLPADIMIKRYYDVLDFAHQQNVEMYGADGVERHDIRDTVLFGPDKLCWPEDPNRAACWVVPESWMPEQGFGPDTDHGIHDHNRARWLNSGTILGPAREVREVFAATLAKIHDHHTTDSDQFYFSNVWADQSYARRLVGLEYDRSRGINVSETEAKLLPPPPPPPPPPPEVPEGEEPPEPPPPPPPGLEIPELKEGKSYELHIGLDFSSDIWQTIAYYEDYMTWVQHNYSSRYTLSDAATINPSHHFTMPADLVGLSPIMALARNGDRGNVNYEQLPEAMRSWATVPLATNTVSKTIAPVLHFTGKKSYRELWWPRNWFWPYQEEIFKWLRDRGVVREGEWRDPLAGGWTYSKKNRKGWVNWEDGLCGAYEERLRGKFVG</sequence>
<dbReference type="CDD" id="cd22997">
    <property type="entry name" value="GT_LH"/>
    <property type="match status" value="1"/>
</dbReference>
<comment type="caution">
    <text evidence="3">The sequence shown here is derived from an EMBL/GenBank/DDBJ whole genome shotgun (WGS) entry which is preliminary data.</text>
</comment>
<dbReference type="AlphaFoldDB" id="A0A0N1HGR9"/>
<keyword evidence="4" id="KW-1185">Reference proteome</keyword>
<organism evidence="3 4">
    <name type="scientific">Cyphellophora attinorum</name>
    <dbReference type="NCBI Taxonomy" id="1664694"/>
    <lineage>
        <taxon>Eukaryota</taxon>
        <taxon>Fungi</taxon>
        <taxon>Dikarya</taxon>
        <taxon>Ascomycota</taxon>
        <taxon>Pezizomycotina</taxon>
        <taxon>Eurotiomycetes</taxon>
        <taxon>Chaetothyriomycetidae</taxon>
        <taxon>Chaetothyriales</taxon>
        <taxon>Cyphellophoraceae</taxon>
        <taxon>Cyphellophora</taxon>
    </lineage>
</organism>
<dbReference type="EMBL" id="LFJN01000052">
    <property type="protein sequence ID" value="KPI34714.1"/>
    <property type="molecule type" value="Genomic_DNA"/>
</dbReference>
<keyword evidence="2" id="KW-0812">Transmembrane</keyword>
<feature type="region of interest" description="Disordered" evidence="1">
    <location>
        <begin position="292"/>
        <end position="332"/>
    </location>
</feature>
<dbReference type="Proteomes" id="UP000038010">
    <property type="component" value="Unassembled WGS sequence"/>
</dbReference>
<dbReference type="VEuPathDB" id="FungiDB:AB675_9435"/>
<feature type="compositionally biased region" description="Pro residues" evidence="1">
    <location>
        <begin position="298"/>
        <end position="311"/>
    </location>
</feature>
<gene>
    <name evidence="3" type="ORF">AB675_9435</name>
</gene>
<evidence type="ECO:0000256" key="2">
    <source>
        <dbReference type="SAM" id="Phobius"/>
    </source>
</evidence>
<dbReference type="PANTHER" id="PTHR36587:SF2">
    <property type="entry name" value="EXPRESSION SITE-ASSOCIATED GENE 3 (ESAG3)-LIKE PROTEIN"/>
    <property type="match status" value="1"/>
</dbReference>
<dbReference type="RefSeq" id="XP_017994677.1">
    <property type="nucleotide sequence ID" value="XM_018149967.1"/>
</dbReference>
<feature type="transmembrane region" description="Helical" evidence="2">
    <location>
        <begin position="12"/>
        <end position="32"/>
    </location>
</feature>
<keyword evidence="2" id="KW-1133">Transmembrane helix</keyword>
<reference evidence="3 4" key="1">
    <citation type="submission" date="2015-06" db="EMBL/GenBank/DDBJ databases">
        <title>Draft genome of the ant-associated black yeast Phialophora attae CBS 131958.</title>
        <authorList>
            <person name="Moreno L.F."/>
            <person name="Stielow B.J."/>
            <person name="de Hoog S."/>
            <person name="Vicente V.A."/>
            <person name="Weiss V.A."/>
            <person name="de Vries M."/>
            <person name="Cruz L.M."/>
            <person name="Souza E.M."/>
        </authorList>
    </citation>
    <scope>NUCLEOTIDE SEQUENCE [LARGE SCALE GENOMIC DNA]</scope>
    <source>
        <strain evidence="3 4">CBS 131958</strain>
    </source>
</reference>
<dbReference type="GeneID" id="28741847"/>
<dbReference type="STRING" id="1664694.A0A0N1HGR9"/>
<dbReference type="OrthoDB" id="422736at2759"/>
<protein>
    <submittedName>
        <fullName evidence="3">Uncharacterized protein</fullName>
    </submittedName>
</protein>
<evidence type="ECO:0000313" key="3">
    <source>
        <dbReference type="EMBL" id="KPI34714.1"/>
    </source>
</evidence>